<evidence type="ECO:0000313" key="4">
    <source>
        <dbReference type="Proteomes" id="UP000803884"/>
    </source>
</evidence>
<dbReference type="PANTHER" id="PTHR11075">
    <property type="entry name" value="PEPTIDE CHAIN RELEASE FACTOR"/>
    <property type="match status" value="1"/>
</dbReference>
<dbReference type="EMBL" id="JAAQHG020000011">
    <property type="protein sequence ID" value="KAL1587235.1"/>
    <property type="molecule type" value="Genomic_DNA"/>
</dbReference>
<accession>A0AB34KR08</accession>
<dbReference type="AlphaFoldDB" id="A0AB34KR08"/>
<feature type="region of interest" description="Disordered" evidence="1">
    <location>
        <begin position="147"/>
        <end position="195"/>
    </location>
</feature>
<dbReference type="GO" id="GO:0070126">
    <property type="term" value="P:mitochondrial translational termination"/>
    <property type="evidence" value="ECO:0007669"/>
    <property type="project" value="TreeGrafter"/>
</dbReference>
<dbReference type="RefSeq" id="XP_069230340.1">
    <property type="nucleotide sequence ID" value="XM_069372999.1"/>
</dbReference>
<dbReference type="InterPro" id="IPR052104">
    <property type="entry name" value="Mito_Release_Factor_mL62"/>
</dbReference>
<sequence>MQRNALLNLASIRTTPFLLRAPPPFRTYASKRGSPQYSDEDLSAARKWLSELNPDTIPHSLCEITFSRSSGPGGQNVNKVSSKATLRLPLPSLLPLLPPPLHAPVLSSRYAAPKTNALIIQSDDARKQADNANACFRKLHALLLEAGKESVPNETAAGQKERVERLQKAEAAGRRRLKEAVSRKKAARRGSRGDD</sequence>
<dbReference type="Pfam" id="PF00472">
    <property type="entry name" value="RF-1"/>
    <property type="match status" value="1"/>
</dbReference>
<proteinExistence type="predicted"/>
<dbReference type="InterPro" id="IPR000352">
    <property type="entry name" value="Pep_chain_release_fac_I"/>
</dbReference>
<dbReference type="SUPFAM" id="SSF110916">
    <property type="entry name" value="Peptidyl-tRNA hydrolase domain-like"/>
    <property type="match status" value="1"/>
</dbReference>
<dbReference type="GO" id="GO:0004045">
    <property type="term" value="F:peptidyl-tRNA hydrolase activity"/>
    <property type="evidence" value="ECO:0007669"/>
    <property type="project" value="TreeGrafter"/>
</dbReference>
<evidence type="ECO:0000259" key="2">
    <source>
        <dbReference type="Pfam" id="PF00472"/>
    </source>
</evidence>
<protein>
    <recommendedName>
        <fullName evidence="2">Prokaryotic-type class I peptide chain release factors domain-containing protein</fullName>
    </recommendedName>
</protein>
<keyword evidence="4" id="KW-1185">Reference proteome</keyword>
<evidence type="ECO:0000313" key="3">
    <source>
        <dbReference type="EMBL" id="KAL1587235.1"/>
    </source>
</evidence>
<dbReference type="GO" id="GO:0016150">
    <property type="term" value="F:translation release factor activity, codon nonspecific"/>
    <property type="evidence" value="ECO:0007669"/>
    <property type="project" value="TreeGrafter"/>
</dbReference>
<reference evidence="3 4" key="1">
    <citation type="journal article" date="2020" name="Microbiol. Resour. Announc.">
        <title>Draft Genome Sequence of a Cladosporium Species Isolated from the Mesophotic Ascidian Didemnum maculosum.</title>
        <authorList>
            <person name="Gioti A."/>
            <person name="Siaperas R."/>
            <person name="Nikolaivits E."/>
            <person name="Le Goff G."/>
            <person name="Ouazzani J."/>
            <person name="Kotoulas G."/>
            <person name="Topakas E."/>
        </authorList>
    </citation>
    <scope>NUCLEOTIDE SEQUENCE [LARGE SCALE GENOMIC DNA]</scope>
    <source>
        <strain evidence="3 4">TM138-S3</strain>
    </source>
</reference>
<dbReference type="Gene3D" id="3.30.160.20">
    <property type="match status" value="1"/>
</dbReference>
<feature type="domain" description="Prokaryotic-type class I peptide chain release factors" evidence="2">
    <location>
        <begin position="56"/>
        <end position="180"/>
    </location>
</feature>
<comment type="caution">
    <text evidence="3">The sequence shown here is derived from an EMBL/GenBank/DDBJ whole genome shotgun (WGS) entry which is preliminary data.</text>
</comment>
<dbReference type="GO" id="GO:0005762">
    <property type="term" value="C:mitochondrial large ribosomal subunit"/>
    <property type="evidence" value="ECO:0007669"/>
    <property type="project" value="TreeGrafter"/>
</dbReference>
<feature type="compositionally biased region" description="Basic and acidic residues" evidence="1">
    <location>
        <begin position="159"/>
        <end position="182"/>
    </location>
</feature>
<name>A0AB34KR08_9PEZI</name>
<evidence type="ECO:0000256" key="1">
    <source>
        <dbReference type="SAM" id="MobiDB-lite"/>
    </source>
</evidence>
<dbReference type="PANTHER" id="PTHR11075:SF54">
    <property type="entry name" value="LARGE RIBOSOMAL SUBUNIT PROTEIN ML62"/>
    <property type="match status" value="1"/>
</dbReference>
<organism evidence="3 4">
    <name type="scientific">Cladosporium halotolerans</name>
    <dbReference type="NCBI Taxonomy" id="1052096"/>
    <lineage>
        <taxon>Eukaryota</taxon>
        <taxon>Fungi</taxon>
        <taxon>Dikarya</taxon>
        <taxon>Ascomycota</taxon>
        <taxon>Pezizomycotina</taxon>
        <taxon>Dothideomycetes</taxon>
        <taxon>Dothideomycetidae</taxon>
        <taxon>Cladosporiales</taxon>
        <taxon>Cladosporiaceae</taxon>
        <taxon>Cladosporium</taxon>
    </lineage>
</organism>
<dbReference type="Proteomes" id="UP000803884">
    <property type="component" value="Unassembled WGS sequence"/>
</dbReference>
<feature type="compositionally biased region" description="Basic residues" evidence="1">
    <location>
        <begin position="183"/>
        <end position="195"/>
    </location>
</feature>
<gene>
    <name evidence="3" type="ORF">WHR41_04393</name>
</gene>
<dbReference type="GeneID" id="96005837"/>